<comment type="caution">
    <text evidence="11">The sequence shown here is derived from an EMBL/GenBank/DDBJ whole genome shotgun (WGS) entry which is preliminary data.</text>
</comment>
<evidence type="ECO:0000256" key="1">
    <source>
        <dbReference type="ARBA" id="ARBA00004141"/>
    </source>
</evidence>
<feature type="transmembrane region" description="Helical" evidence="9">
    <location>
        <begin position="411"/>
        <end position="434"/>
    </location>
</feature>
<dbReference type="SMART" id="SM00382">
    <property type="entry name" value="AAA"/>
    <property type="match status" value="1"/>
</dbReference>
<dbReference type="Pfam" id="PF01061">
    <property type="entry name" value="ABC2_membrane"/>
    <property type="match status" value="1"/>
</dbReference>
<dbReference type="InterPro" id="IPR003593">
    <property type="entry name" value="AAA+_ATPase"/>
</dbReference>
<dbReference type="EMBL" id="MU251361">
    <property type="protein sequence ID" value="KAG9239110.1"/>
    <property type="molecule type" value="Genomic_DNA"/>
</dbReference>
<dbReference type="GO" id="GO:0016887">
    <property type="term" value="F:ATP hydrolysis activity"/>
    <property type="evidence" value="ECO:0007669"/>
    <property type="project" value="InterPro"/>
</dbReference>
<dbReference type="SUPFAM" id="SSF52540">
    <property type="entry name" value="P-loop containing nucleoside triphosphate hydrolases"/>
    <property type="match status" value="1"/>
</dbReference>
<gene>
    <name evidence="11" type="ORF">BJ875DRAFT_366226</name>
</gene>
<feature type="transmembrane region" description="Helical" evidence="9">
    <location>
        <begin position="455"/>
        <end position="481"/>
    </location>
</feature>
<dbReference type="PANTHER" id="PTHR48042">
    <property type="entry name" value="ABC TRANSPORTER G FAMILY MEMBER 11"/>
    <property type="match status" value="1"/>
</dbReference>
<evidence type="ECO:0000256" key="6">
    <source>
        <dbReference type="ARBA" id="ARBA00022840"/>
    </source>
</evidence>
<evidence type="ECO:0000256" key="8">
    <source>
        <dbReference type="ARBA" id="ARBA00023136"/>
    </source>
</evidence>
<dbReference type="InterPro" id="IPR043926">
    <property type="entry name" value="ABCG_dom"/>
</dbReference>
<keyword evidence="7 9" id="KW-1133">Transmembrane helix</keyword>
<proteinExistence type="inferred from homology"/>
<dbReference type="InterPro" id="IPR013525">
    <property type="entry name" value="ABC2_TM"/>
</dbReference>
<dbReference type="AlphaFoldDB" id="A0A9P7YST2"/>
<evidence type="ECO:0000313" key="11">
    <source>
        <dbReference type="EMBL" id="KAG9239110.1"/>
    </source>
</evidence>
<dbReference type="GO" id="GO:0016020">
    <property type="term" value="C:membrane"/>
    <property type="evidence" value="ECO:0007669"/>
    <property type="project" value="UniProtKB-SubCell"/>
</dbReference>
<feature type="transmembrane region" description="Helical" evidence="9">
    <location>
        <begin position="377"/>
        <end position="399"/>
    </location>
</feature>
<dbReference type="Pfam" id="PF00005">
    <property type="entry name" value="ABC_tran"/>
    <property type="match status" value="1"/>
</dbReference>
<protein>
    <submittedName>
        <fullName evidence="11">P-loop containing nucleoside triphosphate hydrolase protein</fullName>
    </submittedName>
</protein>
<keyword evidence="5" id="KW-0547">Nucleotide-binding</keyword>
<reference evidence="11" key="1">
    <citation type="journal article" date="2021" name="IMA Fungus">
        <title>Genomic characterization of three marine fungi, including Emericellopsis atlantica sp. nov. with signatures of a generalist lifestyle and marine biomass degradation.</title>
        <authorList>
            <person name="Hagestad O.C."/>
            <person name="Hou L."/>
            <person name="Andersen J.H."/>
            <person name="Hansen E.H."/>
            <person name="Altermark B."/>
            <person name="Li C."/>
            <person name="Kuhnert E."/>
            <person name="Cox R.J."/>
            <person name="Crous P.W."/>
            <person name="Spatafora J.W."/>
            <person name="Lail K."/>
            <person name="Amirebrahimi M."/>
            <person name="Lipzen A."/>
            <person name="Pangilinan J."/>
            <person name="Andreopoulos W."/>
            <person name="Hayes R.D."/>
            <person name="Ng V."/>
            <person name="Grigoriev I.V."/>
            <person name="Jackson S.A."/>
            <person name="Sutton T.D.S."/>
            <person name="Dobson A.D.W."/>
            <person name="Rama T."/>
        </authorList>
    </citation>
    <scope>NUCLEOTIDE SEQUENCE</scope>
    <source>
        <strain evidence="11">TRa018bII</strain>
    </source>
</reference>
<keyword evidence="11" id="KW-0378">Hydrolase</keyword>
<dbReference type="OrthoDB" id="66620at2759"/>
<dbReference type="PROSITE" id="PS00211">
    <property type="entry name" value="ABC_TRANSPORTER_1"/>
    <property type="match status" value="1"/>
</dbReference>
<comment type="subcellular location">
    <subcellularLocation>
        <location evidence="1">Membrane</location>
        <topology evidence="1">Multi-pass membrane protein</topology>
    </subcellularLocation>
</comment>
<keyword evidence="6" id="KW-0067">ATP-binding</keyword>
<keyword evidence="12" id="KW-1185">Reference proteome</keyword>
<dbReference type="GO" id="GO:0005524">
    <property type="term" value="F:ATP binding"/>
    <property type="evidence" value="ECO:0007669"/>
    <property type="project" value="UniProtKB-KW"/>
</dbReference>
<dbReference type="PANTHER" id="PTHR48042:SF11">
    <property type="entry name" value="ABC TRANSPORTER G FAMILY MEMBER 11"/>
    <property type="match status" value="1"/>
</dbReference>
<feature type="domain" description="ABC transporter" evidence="10">
    <location>
        <begin position="46"/>
        <end position="291"/>
    </location>
</feature>
<dbReference type="PROSITE" id="PS50893">
    <property type="entry name" value="ABC_TRANSPORTER_2"/>
    <property type="match status" value="1"/>
</dbReference>
<accession>A0A9P7YST2</accession>
<comment type="similarity">
    <text evidence="2">Belongs to the ABC transporter superfamily. ABCG family. Eye pigment precursor importer (TC 3.A.1.204) subfamily.</text>
</comment>
<keyword evidence="8 9" id="KW-0472">Membrane</keyword>
<organism evidence="11 12">
    <name type="scientific">Amylocarpus encephaloides</name>
    <dbReference type="NCBI Taxonomy" id="45428"/>
    <lineage>
        <taxon>Eukaryota</taxon>
        <taxon>Fungi</taxon>
        <taxon>Dikarya</taxon>
        <taxon>Ascomycota</taxon>
        <taxon>Pezizomycotina</taxon>
        <taxon>Leotiomycetes</taxon>
        <taxon>Helotiales</taxon>
        <taxon>Helotiales incertae sedis</taxon>
        <taxon>Amylocarpus</taxon>
    </lineage>
</organism>
<name>A0A9P7YST2_9HELO</name>
<feature type="transmembrane region" description="Helical" evidence="9">
    <location>
        <begin position="493"/>
        <end position="511"/>
    </location>
</feature>
<evidence type="ECO:0000256" key="3">
    <source>
        <dbReference type="ARBA" id="ARBA00022448"/>
    </source>
</evidence>
<dbReference type="Pfam" id="PF19055">
    <property type="entry name" value="ABC2_membrane_7"/>
    <property type="match status" value="1"/>
</dbReference>
<evidence type="ECO:0000259" key="10">
    <source>
        <dbReference type="PROSITE" id="PS50893"/>
    </source>
</evidence>
<evidence type="ECO:0000256" key="2">
    <source>
        <dbReference type="ARBA" id="ARBA00005814"/>
    </source>
</evidence>
<dbReference type="FunFam" id="3.40.50.300:FF:001305">
    <property type="entry name" value="ABCG transporter ABC superfamily"/>
    <property type="match status" value="1"/>
</dbReference>
<dbReference type="Proteomes" id="UP000824998">
    <property type="component" value="Unassembled WGS sequence"/>
</dbReference>
<dbReference type="GO" id="GO:0140359">
    <property type="term" value="F:ABC-type transporter activity"/>
    <property type="evidence" value="ECO:0007669"/>
    <property type="project" value="InterPro"/>
</dbReference>
<feature type="transmembrane region" description="Helical" evidence="9">
    <location>
        <begin position="615"/>
        <end position="636"/>
    </location>
</feature>
<evidence type="ECO:0000313" key="12">
    <source>
        <dbReference type="Proteomes" id="UP000824998"/>
    </source>
</evidence>
<evidence type="ECO:0000256" key="7">
    <source>
        <dbReference type="ARBA" id="ARBA00022989"/>
    </source>
</evidence>
<evidence type="ECO:0000256" key="9">
    <source>
        <dbReference type="SAM" id="Phobius"/>
    </source>
</evidence>
<evidence type="ECO:0000256" key="4">
    <source>
        <dbReference type="ARBA" id="ARBA00022692"/>
    </source>
</evidence>
<keyword evidence="3" id="KW-0813">Transport</keyword>
<evidence type="ECO:0000256" key="5">
    <source>
        <dbReference type="ARBA" id="ARBA00022741"/>
    </source>
</evidence>
<keyword evidence="4 9" id="KW-0812">Transmembrane</keyword>
<dbReference type="InterPro" id="IPR003439">
    <property type="entry name" value="ABC_transporter-like_ATP-bd"/>
</dbReference>
<dbReference type="InterPro" id="IPR027417">
    <property type="entry name" value="P-loop_NTPase"/>
</dbReference>
<dbReference type="InterPro" id="IPR017871">
    <property type="entry name" value="ABC_transporter-like_CS"/>
</dbReference>
<sequence>MASQEHLSSIDDARTSVKLDTFSTDVENDAGSDDLMNSSVQSFLWNRITVTVKDRETKQPKLLLDSIDGVVKAGEMVALMGPSGCGKTTLLNVLARRDAAAGAKVEGVTLVNGDNPSTSAFRNLSSFVEQDDALIGSLTIKETMHFAARFSHKNSLTKTERIRRINSLIESFGLRKQANQIVGTPIRKGISGGQKRRLSVISQLVTVPKILFLDEPTSGLDSSASFEVMSFIKEAAKKNHLIVIASIHQPSTTTFQLFDKLILLSGGKSSYFGPVTGVQDYFGTIGYNMPIYTNPAEFILELMNVDFSSNREESESRLSDIQRKWIESPEARTLATEIEAASKASLPLPNTKQSKRHFFTDVVTLVHRSFIKSYRDVVAYGIRIAMYLGLAIMMGTVWLRLDYDQASIQPVTNAIFFGGAFMSFMAVAYVPSYLEDRASFIKDRHNGLYGAPAFMVSNFIIGLPYLFFIAILFSSVAYWLSNFNPTGDAFMKWVMWLFLDLLSAESLVVLMSSIFPNFVVALALTAFANGLWMSVNGFMVPPTILNVFYKYVFSYIDYQSYVFKGMMVNQFAEVTYTCGSKCECMFRTPLVAECKIAGQGVLDQYGYHTGLNGTWVGILLGIVLGYRLLGLAILMVKKN</sequence>
<dbReference type="Gene3D" id="3.40.50.300">
    <property type="entry name" value="P-loop containing nucleotide triphosphate hydrolases"/>
    <property type="match status" value="1"/>
</dbReference>
<dbReference type="InterPro" id="IPR052215">
    <property type="entry name" value="Plant_ABCG"/>
</dbReference>